<dbReference type="PANTHER" id="PTHR43963:SF6">
    <property type="entry name" value="CHAIN DEHYDROGENASE FAMILY PROTEIN, PUTATIVE (AFU_ORTHOLOGUE AFUA_3G15350)-RELATED"/>
    <property type="match status" value="1"/>
</dbReference>
<dbReference type="EMBL" id="QGMG01000770">
    <property type="protein sequence ID" value="TVY51633.1"/>
    <property type="molecule type" value="Genomic_DNA"/>
</dbReference>
<dbReference type="GO" id="GO:0016491">
    <property type="term" value="F:oxidoreductase activity"/>
    <property type="evidence" value="ECO:0007669"/>
    <property type="project" value="UniProtKB-KW"/>
</dbReference>
<protein>
    <submittedName>
        <fullName evidence="5">Short-chain dehydrogenase/reductase tropE</fullName>
    </submittedName>
</protein>
<dbReference type="PANTHER" id="PTHR43963">
    <property type="entry name" value="CARBONYL REDUCTASE 1-RELATED"/>
    <property type="match status" value="1"/>
</dbReference>
<gene>
    <name evidence="5" type="primary">tropE_3</name>
    <name evidence="5" type="ORF">LCER1_G005888</name>
</gene>
<proteinExistence type="inferred from homology"/>
<evidence type="ECO:0000256" key="1">
    <source>
        <dbReference type="ARBA" id="ARBA00006484"/>
    </source>
</evidence>
<dbReference type="PRINTS" id="PR00081">
    <property type="entry name" value="GDHRDH"/>
</dbReference>
<dbReference type="AlphaFoldDB" id="A0A7D8UL79"/>
<evidence type="ECO:0000313" key="6">
    <source>
        <dbReference type="Proteomes" id="UP000481288"/>
    </source>
</evidence>
<accession>A0A7D8UL79</accession>
<name>A0A7D8UL79_9HELO</name>
<dbReference type="SUPFAM" id="SSF51735">
    <property type="entry name" value="NAD(P)-binding Rossmann-fold domains"/>
    <property type="match status" value="1"/>
</dbReference>
<dbReference type="InterPro" id="IPR002347">
    <property type="entry name" value="SDR_fam"/>
</dbReference>
<dbReference type="PROSITE" id="PS00061">
    <property type="entry name" value="ADH_SHORT"/>
    <property type="match status" value="1"/>
</dbReference>
<dbReference type="InterPro" id="IPR036291">
    <property type="entry name" value="NAD(P)-bd_dom_sf"/>
</dbReference>
<dbReference type="InterPro" id="IPR020904">
    <property type="entry name" value="Sc_DH/Rdtase_CS"/>
</dbReference>
<evidence type="ECO:0000256" key="3">
    <source>
        <dbReference type="ARBA" id="ARBA00023002"/>
    </source>
</evidence>
<evidence type="ECO:0000256" key="2">
    <source>
        <dbReference type="ARBA" id="ARBA00022857"/>
    </source>
</evidence>
<evidence type="ECO:0000256" key="4">
    <source>
        <dbReference type="RuleBase" id="RU000363"/>
    </source>
</evidence>
<reference evidence="5 6" key="1">
    <citation type="submission" date="2018-05" db="EMBL/GenBank/DDBJ databases">
        <title>Whole genome sequencing for identification of molecular markers to develop diagnostic detection tools for the regulated plant pathogen Lachnellula willkommii.</title>
        <authorList>
            <person name="Giroux E."/>
            <person name="Bilodeau G."/>
        </authorList>
    </citation>
    <scope>NUCLEOTIDE SEQUENCE [LARGE SCALE GENOMIC DNA]</scope>
    <source>
        <strain evidence="5 6">CBS 625.97</strain>
    </source>
</reference>
<comment type="caution">
    <text evidence="5">The sequence shown here is derived from an EMBL/GenBank/DDBJ whole genome shotgun (WGS) entry which is preliminary data.</text>
</comment>
<comment type="similarity">
    <text evidence="1 4">Belongs to the short-chain dehydrogenases/reductases (SDR) family.</text>
</comment>
<keyword evidence="2" id="KW-0521">NADP</keyword>
<dbReference type="PRINTS" id="PR00080">
    <property type="entry name" value="SDRFAMILY"/>
</dbReference>
<keyword evidence="6" id="KW-1185">Reference proteome</keyword>
<keyword evidence="3" id="KW-0560">Oxidoreductase</keyword>
<dbReference type="Proteomes" id="UP000481288">
    <property type="component" value="Unassembled WGS sequence"/>
</dbReference>
<organism evidence="5 6">
    <name type="scientific">Lachnellula cervina</name>
    <dbReference type="NCBI Taxonomy" id="1316786"/>
    <lineage>
        <taxon>Eukaryota</taxon>
        <taxon>Fungi</taxon>
        <taxon>Dikarya</taxon>
        <taxon>Ascomycota</taxon>
        <taxon>Pezizomycotina</taxon>
        <taxon>Leotiomycetes</taxon>
        <taxon>Helotiales</taxon>
        <taxon>Lachnaceae</taxon>
        <taxon>Lachnellula</taxon>
    </lineage>
</organism>
<dbReference type="Pfam" id="PF00106">
    <property type="entry name" value="adh_short"/>
    <property type="match status" value="1"/>
</dbReference>
<sequence length="256" mass="27550">MSSLHVILTTGANRGIGFSIIQSLGLRSPQNTYILACRSPSSGADAVKELQNLGVKAKLDVVELDILNDETIVKAAKYVEEKYGRLDVLINNAAIASRPKSESLADMRENFNTTFNANITSVMAVTSTFLPLLHKAEEPRVINVSSARGSVTRSANGQMPPAVVVSYGVSKSALNALTVEMQRSEDAREGNEGGGKVEYFTINPGHCKTGFNGFKGIKDPLDGAEVVVQLATAGRGKWTKGGFWEFEEGGMREVPW</sequence>
<evidence type="ECO:0000313" key="5">
    <source>
        <dbReference type="EMBL" id="TVY51633.1"/>
    </source>
</evidence>
<dbReference type="Gene3D" id="3.40.50.720">
    <property type="entry name" value="NAD(P)-binding Rossmann-like Domain"/>
    <property type="match status" value="1"/>
</dbReference>
<dbReference type="OrthoDB" id="1933717at2759"/>